<dbReference type="AlphaFoldDB" id="A0A0L0VG77"/>
<name>A0A0L0VG77_9BASI</name>
<proteinExistence type="predicted"/>
<reference evidence="3" key="1">
    <citation type="submission" date="2014-03" db="EMBL/GenBank/DDBJ databases">
        <title>The Genome Sequence of Puccinia striiformis f. sp. tritici PST-78.</title>
        <authorList>
            <consortium name="The Broad Institute Genome Sequencing Platform"/>
            <person name="Cuomo C."/>
            <person name="Hulbert S."/>
            <person name="Chen X."/>
            <person name="Walker B."/>
            <person name="Young S.K."/>
            <person name="Zeng Q."/>
            <person name="Gargeya S."/>
            <person name="Fitzgerald M."/>
            <person name="Haas B."/>
            <person name="Abouelleil A."/>
            <person name="Alvarado L."/>
            <person name="Arachchi H.M."/>
            <person name="Berlin A.M."/>
            <person name="Chapman S.B."/>
            <person name="Goldberg J."/>
            <person name="Griggs A."/>
            <person name="Gujja S."/>
            <person name="Hansen M."/>
            <person name="Howarth C."/>
            <person name="Imamovic A."/>
            <person name="Larimer J."/>
            <person name="McCowan C."/>
            <person name="Montmayeur A."/>
            <person name="Murphy C."/>
            <person name="Neiman D."/>
            <person name="Pearson M."/>
            <person name="Priest M."/>
            <person name="Roberts A."/>
            <person name="Saif S."/>
            <person name="Shea T."/>
            <person name="Sisk P."/>
            <person name="Sykes S."/>
            <person name="Wortman J."/>
            <person name="Nusbaum C."/>
            <person name="Birren B."/>
        </authorList>
    </citation>
    <scope>NUCLEOTIDE SEQUENCE [LARGE SCALE GENOMIC DNA]</scope>
    <source>
        <strain evidence="3">race PST-78</strain>
    </source>
</reference>
<keyword evidence="3" id="KW-1185">Reference proteome</keyword>
<gene>
    <name evidence="2" type="ORF">PSTG_08378</name>
</gene>
<evidence type="ECO:0000313" key="3">
    <source>
        <dbReference type="Proteomes" id="UP000054564"/>
    </source>
</evidence>
<organism evidence="2 3">
    <name type="scientific">Puccinia striiformis f. sp. tritici PST-78</name>
    <dbReference type="NCBI Taxonomy" id="1165861"/>
    <lineage>
        <taxon>Eukaryota</taxon>
        <taxon>Fungi</taxon>
        <taxon>Dikarya</taxon>
        <taxon>Basidiomycota</taxon>
        <taxon>Pucciniomycotina</taxon>
        <taxon>Pucciniomycetes</taxon>
        <taxon>Pucciniales</taxon>
        <taxon>Pucciniaceae</taxon>
        <taxon>Puccinia</taxon>
    </lineage>
</organism>
<dbReference type="EMBL" id="AJIL01000058">
    <property type="protein sequence ID" value="KNE98302.1"/>
    <property type="molecule type" value="Genomic_DNA"/>
</dbReference>
<evidence type="ECO:0008006" key="4">
    <source>
        <dbReference type="Google" id="ProtNLM"/>
    </source>
</evidence>
<feature type="compositionally biased region" description="Acidic residues" evidence="1">
    <location>
        <begin position="525"/>
        <end position="542"/>
    </location>
</feature>
<evidence type="ECO:0000256" key="1">
    <source>
        <dbReference type="SAM" id="MobiDB-lite"/>
    </source>
</evidence>
<evidence type="ECO:0000313" key="2">
    <source>
        <dbReference type="EMBL" id="KNE98302.1"/>
    </source>
</evidence>
<sequence>MPIKDKFVAYLIDKHPHFGNTITLRVEGLRAYVKRFINSSTSLFSAVVKHIHCAISIVHSFHIAKQSTTPCSGNYSSYMGIPCKHLVQKAALKGTTFGLNDFHAQWHVESNLNGLSTLPSLPKSDNLNQPTRELNKQLFLDELFLKFQAFQPCKQSFYISQIHKLFEGKPSALSKQSLVTNTKRIKFEDEIVFDDNENADNNVNAHVTADPATYADWGRPFAVSHEKREFMLDILDHNPALYLDELQDHIESMTRTHNTIATIHNDLRRCLPLLKKVALTVHPAQLAQRQAEYICEITQIPPEYLVLTDEAGISKDTHHRKDAWACFFLEEVLARGLFPGSLCRPHGLLDLTASEPAFQLPILLAPPSSPYYILTFPCQSSSPLRAINPSLIHAASIIPINATSGIQCLQVCLTIPDLERTTLISRLSLGFESIAETCTDLGNDENLTRVAGDNTFEVVNPRGEEEESDEQLTMLLEDVMLDMPEMEIDTLRNQEALQAQVKRLLAYSKAEVNKLEDVAHLGLGDDNDNGGDSVDGDVELAD</sequence>
<accession>A0A0L0VG77</accession>
<dbReference type="PANTHER" id="PTHR46564">
    <property type="entry name" value="TRANSPOSASE"/>
    <property type="match status" value="1"/>
</dbReference>
<protein>
    <recommendedName>
        <fullName evidence="4">SWIM-type domain-containing protein</fullName>
    </recommendedName>
</protein>
<feature type="region of interest" description="Disordered" evidence="1">
    <location>
        <begin position="521"/>
        <end position="542"/>
    </location>
</feature>
<dbReference type="PANTHER" id="PTHR46564:SF1">
    <property type="entry name" value="TRANSPOSASE"/>
    <property type="match status" value="1"/>
</dbReference>
<dbReference type="Proteomes" id="UP000054564">
    <property type="component" value="Unassembled WGS sequence"/>
</dbReference>
<comment type="caution">
    <text evidence="2">The sequence shown here is derived from an EMBL/GenBank/DDBJ whole genome shotgun (WGS) entry which is preliminary data.</text>
</comment>